<evidence type="ECO:0000313" key="4">
    <source>
        <dbReference type="EMBL" id="CAE7556531.1"/>
    </source>
</evidence>
<dbReference type="EMBL" id="CAJNIZ010034947">
    <property type="protein sequence ID" value="CAE7556531.1"/>
    <property type="molecule type" value="Genomic_DNA"/>
</dbReference>
<accession>A0A812U649</accession>
<dbReference type="OrthoDB" id="541276at2759"/>
<dbReference type="Gene3D" id="1.10.510.10">
    <property type="entry name" value="Transferase(Phosphotransferase) domain 1"/>
    <property type="match status" value="1"/>
</dbReference>
<dbReference type="GO" id="GO:0035556">
    <property type="term" value="P:intracellular signal transduction"/>
    <property type="evidence" value="ECO:0007669"/>
    <property type="project" value="TreeGrafter"/>
</dbReference>
<name>A0A812U649_SYMPI</name>
<dbReference type="GO" id="GO:0004674">
    <property type="term" value="F:protein serine/threonine kinase activity"/>
    <property type="evidence" value="ECO:0007669"/>
    <property type="project" value="TreeGrafter"/>
</dbReference>
<dbReference type="SUPFAM" id="SSF56112">
    <property type="entry name" value="Protein kinase-like (PK-like)"/>
    <property type="match status" value="1"/>
</dbReference>
<dbReference type="PROSITE" id="PS50011">
    <property type="entry name" value="PROTEIN_KINASE_DOM"/>
    <property type="match status" value="1"/>
</dbReference>
<evidence type="ECO:0000259" key="3">
    <source>
        <dbReference type="PROSITE" id="PS50011"/>
    </source>
</evidence>
<keyword evidence="2" id="KW-0067">ATP-binding</keyword>
<proteinExistence type="predicted"/>
<dbReference type="Proteomes" id="UP000649617">
    <property type="component" value="Unassembled WGS sequence"/>
</dbReference>
<organism evidence="4 5">
    <name type="scientific">Symbiodinium pilosum</name>
    <name type="common">Dinoflagellate</name>
    <dbReference type="NCBI Taxonomy" id="2952"/>
    <lineage>
        <taxon>Eukaryota</taxon>
        <taxon>Sar</taxon>
        <taxon>Alveolata</taxon>
        <taxon>Dinophyceae</taxon>
        <taxon>Suessiales</taxon>
        <taxon>Symbiodiniaceae</taxon>
        <taxon>Symbiodinium</taxon>
    </lineage>
</organism>
<evidence type="ECO:0000313" key="5">
    <source>
        <dbReference type="Proteomes" id="UP000649617"/>
    </source>
</evidence>
<evidence type="ECO:0000256" key="2">
    <source>
        <dbReference type="ARBA" id="ARBA00022840"/>
    </source>
</evidence>
<dbReference type="Pfam" id="PF00069">
    <property type="entry name" value="Pkinase"/>
    <property type="match status" value="1"/>
</dbReference>
<feature type="non-terminal residue" evidence="4">
    <location>
        <position position="359"/>
    </location>
</feature>
<dbReference type="InterPro" id="IPR011009">
    <property type="entry name" value="Kinase-like_dom_sf"/>
</dbReference>
<reference evidence="4" key="1">
    <citation type="submission" date="2021-02" db="EMBL/GenBank/DDBJ databases">
        <authorList>
            <person name="Dougan E. K."/>
            <person name="Rhodes N."/>
            <person name="Thang M."/>
            <person name="Chan C."/>
        </authorList>
    </citation>
    <scope>NUCLEOTIDE SEQUENCE</scope>
</reference>
<protein>
    <submittedName>
        <fullName evidence="4">MARK1 protein</fullName>
    </submittedName>
</protein>
<dbReference type="PANTHER" id="PTHR24346:SF30">
    <property type="entry name" value="MATERNAL EMBRYONIC LEUCINE ZIPPER KINASE"/>
    <property type="match status" value="1"/>
</dbReference>
<sequence length="359" mass="40283">MYFFKTFLRPPLKCMESQASEPQDTQCDDDMVDHVGSGKLVLKESATTVKSTPLFGVIRGSSSDSSRSEPEIEVEPGAVELDIDECIEKVGEARPWPEDRFQNVRLLQNAARNQGKVELQKDLSNGKFVAVKRMPITWTGTNHEDFVQRHPSETELPWVDIGLAKYLHAKGFLFICEPFGTFYSDSETYFVSEFADKGDLFEWCQSGPTPGEEREQMLRPVARQIVTAVQHLHSLHIAHCDLSLENILLTTSSDNTPQVKLIDFGMAAIKQDLLVGPRGKPSYQAPEMHEQGSYDPCLADAFSVGVVLFGMVAQDYPWLSTKPNGCKCFEFTRQKGLQAYLMKRKARNSDGARLSQVFS</sequence>
<dbReference type="GO" id="GO:0005737">
    <property type="term" value="C:cytoplasm"/>
    <property type="evidence" value="ECO:0007669"/>
    <property type="project" value="TreeGrafter"/>
</dbReference>
<keyword evidence="5" id="KW-1185">Reference proteome</keyword>
<dbReference type="InterPro" id="IPR000719">
    <property type="entry name" value="Prot_kinase_dom"/>
</dbReference>
<dbReference type="PANTHER" id="PTHR24346">
    <property type="entry name" value="MAP/MICROTUBULE AFFINITY-REGULATING KINASE"/>
    <property type="match status" value="1"/>
</dbReference>
<dbReference type="SMART" id="SM00220">
    <property type="entry name" value="S_TKc"/>
    <property type="match status" value="1"/>
</dbReference>
<feature type="domain" description="Protein kinase" evidence="3">
    <location>
        <begin position="101"/>
        <end position="359"/>
    </location>
</feature>
<comment type="caution">
    <text evidence="4">The sequence shown here is derived from an EMBL/GenBank/DDBJ whole genome shotgun (WGS) entry which is preliminary data.</text>
</comment>
<dbReference type="GO" id="GO:0005524">
    <property type="term" value="F:ATP binding"/>
    <property type="evidence" value="ECO:0007669"/>
    <property type="project" value="UniProtKB-KW"/>
</dbReference>
<gene>
    <name evidence="4" type="primary">MARK1</name>
    <name evidence="4" type="ORF">SPIL2461_LOCUS14824</name>
</gene>
<dbReference type="AlphaFoldDB" id="A0A812U649"/>
<evidence type="ECO:0000256" key="1">
    <source>
        <dbReference type="ARBA" id="ARBA00022741"/>
    </source>
</evidence>
<keyword evidence="1" id="KW-0547">Nucleotide-binding</keyword>